<keyword evidence="2" id="KW-1133">Transmembrane helix</keyword>
<keyword evidence="4" id="KW-1185">Reference proteome</keyword>
<dbReference type="EMBL" id="KV427639">
    <property type="protein sequence ID" value="KZT04083.1"/>
    <property type="molecule type" value="Genomic_DNA"/>
</dbReference>
<dbReference type="Proteomes" id="UP000076871">
    <property type="component" value="Unassembled WGS sequence"/>
</dbReference>
<dbReference type="InParanoid" id="A0A165D3F2"/>
<proteinExistence type="predicted"/>
<keyword evidence="2" id="KW-0812">Transmembrane</keyword>
<sequence length="568" mass="62025">MSKQDPARDLGDEGRVIILTSTNILGLHHSLRFVPRMARHILRRACSWVCRQCAGNTAHSAFCILLVFLIFSLSARLSSLSNVMSQSHSIPVTVPPSSLRHCHHFAAHVKKKPKKLPTNEIEARELKEWVQETVIQEVRADHVGLPFINLCNEVRTFISPIATPAWYVWAATFLPDLKTRFEEQKIRDAIDTAFGNAEIDEQQCSSLRRLLRGEQPSAAEAATSTSDDESGNDSNVEKSKVLTNDGQSYVDVAVPLALDSCSDLNCKKRRRLTPYYPDHTPGAPIATNGATEVVEPKATTNERAPVENDAVPSGGLPDRITPDAKSAIVTNVSSPVIAVSMDKKTQPALGIPDFNVSGSKDAKPAPSSDSNLPVVASSKDAAAAVADSKHALVATDERNAPADFESDSTVSNALSVIAADVSGDTAYGGWRQQCTRCYRKNLDCVPLKGKRWCTECKFSRKGCSMVSVASSHEQVETRVKIGEKLLFFLSANLIDLQANPEVGAAGLIVSPRPDLSPDRYHIAIRHLEEEEKNYEVKIAILEDILASIRLRKEDYKSMASNHAANMAV</sequence>
<dbReference type="GeneID" id="63829945"/>
<organism evidence="3 4">
    <name type="scientific">Laetiporus sulphureus 93-53</name>
    <dbReference type="NCBI Taxonomy" id="1314785"/>
    <lineage>
        <taxon>Eukaryota</taxon>
        <taxon>Fungi</taxon>
        <taxon>Dikarya</taxon>
        <taxon>Basidiomycota</taxon>
        <taxon>Agaricomycotina</taxon>
        <taxon>Agaricomycetes</taxon>
        <taxon>Polyporales</taxon>
        <taxon>Laetiporus</taxon>
    </lineage>
</organism>
<name>A0A165D3F2_9APHY</name>
<dbReference type="RefSeq" id="XP_040761823.1">
    <property type="nucleotide sequence ID" value="XM_040912917.1"/>
</dbReference>
<keyword evidence="2" id="KW-0472">Membrane</keyword>
<evidence type="ECO:0000256" key="2">
    <source>
        <dbReference type="SAM" id="Phobius"/>
    </source>
</evidence>
<gene>
    <name evidence="3" type="ORF">LAESUDRAFT_761437</name>
</gene>
<evidence type="ECO:0000313" key="4">
    <source>
        <dbReference type="Proteomes" id="UP000076871"/>
    </source>
</evidence>
<evidence type="ECO:0000256" key="1">
    <source>
        <dbReference type="SAM" id="MobiDB-lite"/>
    </source>
</evidence>
<feature type="transmembrane region" description="Helical" evidence="2">
    <location>
        <begin position="54"/>
        <end position="75"/>
    </location>
</feature>
<reference evidence="3 4" key="1">
    <citation type="journal article" date="2016" name="Mol. Biol. Evol.">
        <title>Comparative Genomics of Early-Diverging Mushroom-Forming Fungi Provides Insights into the Origins of Lignocellulose Decay Capabilities.</title>
        <authorList>
            <person name="Nagy L.G."/>
            <person name="Riley R."/>
            <person name="Tritt A."/>
            <person name="Adam C."/>
            <person name="Daum C."/>
            <person name="Floudas D."/>
            <person name="Sun H."/>
            <person name="Yadav J.S."/>
            <person name="Pangilinan J."/>
            <person name="Larsson K.H."/>
            <person name="Matsuura K."/>
            <person name="Barry K."/>
            <person name="Labutti K."/>
            <person name="Kuo R."/>
            <person name="Ohm R.A."/>
            <person name="Bhattacharya S.S."/>
            <person name="Shirouzu T."/>
            <person name="Yoshinaga Y."/>
            <person name="Martin F.M."/>
            <person name="Grigoriev I.V."/>
            <person name="Hibbett D.S."/>
        </authorList>
    </citation>
    <scope>NUCLEOTIDE SEQUENCE [LARGE SCALE GENOMIC DNA]</scope>
    <source>
        <strain evidence="3 4">93-53</strain>
    </source>
</reference>
<accession>A0A165D3F2</accession>
<dbReference type="AlphaFoldDB" id="A0A165D3F2"/>
<evidence type="ECO:0000313" key="3">
    <source>
        <dbReference type="EMBL" id="KZT04083.1"/>
    </source>
</evidence>
<feature type="region of interest" description="Disordered" evidence="1">
    <location>
        <begin position="214"/>
        <end position="242"/>
    </location>
</feature>
<protein>
    <submittedName>
        <fullName evidence="3">Uncharacterized protein</fullName>
    </submittedName>
</protein>